<reference evidence="1" key="1">
    <citation type="submission" date="2020-06" db="EMBL/GenBank/DDBJ databases">
        <authorList>
            <person name="Li T."/>
            <person name="Hu X."/>
            <person name="Zhang T."/>
            <person name="Song X."/>
            <person name="Zhang H."/>
            <person name="Dai N."/>
            <person name="Sheng W."/>
            <person name="Hou X."/>
            <person name="Wei L."/>
        </authorList>
    </citation>
    <scope>NUCLEOTIDE SEQUENCE</scope>
    <source>
        <strain evidence="1">G02</strain>
        <tissue evidence="1">Leaf</tissue>
    </source>
</reference>
<dbReference type="AlphaFoldDB" id="A0AAW2TU38"/>
<comment type="caution">
    <text evidence="1">The sequence shown here is derived from an EMBL/GenBank/DDBJ whole genome shotgun (WGS) entry which is preliminary data.</text>
</comment>
<sequence length="139" mass="15404">MDEEGQHENGSPRLADVMMGIDNNYEQLPSSDMNLITIPLQFAATRIRQVGRPRGRGRRARGLLPNTSRKRVSGTRIIDVDELAIQVSKRRHLIDDESDVISAETAVQSRQNHESSMLELSGVGVPLDSSIARRASEEA</sequence>
<organism evidence="1">
    <name type="scientific">Sesamum radiatum</name>
    <name type="common">Black benniseed</name>
    <dbReference type="NCBI Taxonomy" id="300843"/>
    <lineage>
        <taxon>Eukaryota</taxon>
        <taxon>Viridiplantae</taxon>
        <taxon>Streptophyta</taxon>
        <taxon>Embryophyta</taxon>
        <taxon>Tracheophyta</taxon>
        <taxon>Spermatophyta</taxon>
        <taxon>Magnoliopsida</taxon>
        <taxon>eudicotyledons</taxon>
        <taxon>Gunneridae</taxon>
        <taxon>Pentapetalae</taxon>
        <taxon>asterids</taxon>
        <taxon>lamiids</taxon>
        <taxon>Lamiales</taxon>
        <taxon>Pedaliaceae</taxon>
        <taxon>Sesamum</taxon>
    </lineage>
</organism>
<dbReference type="EMBL" id="JACGWJ010000007">
    <property type="protein sequence ID" value="KAL0408410.1"/>
    <property type="molecule type" value="Genomic_DNA"/>
</dbReference>
<protein>
    <submittedName>
        <fullName evidence="1">Uncharacterized protein</fullName>
    </submittedName>
</protein>
<reference evidence="1" key="2">
    <citation type="journal article" date="2024" name="Plant">
        <title>Genomic evolution and insights into agronomic trait innovations of Sesamum species.</title>
        <authorList>
            <person name="Miao H."/>
            <person name="Wang L."/>
            <person name="Qu L."/>
            <person name="Liu H."/>
            <person name="Sun Y."/>
            <person name="Le M."/>
            <person name="Wang Q."/>
            <person name="Wei S."/>
            <person name="Zheng Y."/>
            <person name="Lin W."/>
            <person name="Duan Y."/>
            <person name="Cao H."/>
            <person name="Xiong S."/>
            <person name="Wang X."/>
            <person name="Wei L."/>
            <person name="Li C."/>
            <person name="Ma Q."/>
            <person name="Ju M."/>
            <person name="Zhao R."/>
            <person name="Li G."/>
            <person name="Mu C."/>
            <person name="Tian Q."/>
            <person name="Mei H."/>
            <person name="Zhang T."/>
            <person name="Gao T."/>
            <person name="Zhang H."/>
        </authorList>
    </citation>
    <scope>NUCLEOTIDE SEQUENCE</scope>
    <source>
        <strain evidence="1">G02</strain>
    </source>
</reference>
<gene>
    <name evidence="1" type="ORF">Sradi_1775400</name>
</gene>
<accession>A0AAW2TU38</accession>
<evidence type="ECO:0000313" key="1">
    <source>
        <dbReference type="EMBL" id="KAL0408410.1"/>
    </source>
</evidence>
<proteinExistence type="predicted"/>
<name>A0AAW2TU38_SESRA</name>